<reference evidence="14 15" key="3">
    <citation type="journal article" date="2016" name="Sci. Rep.">
        <title>Genome-wide diversity and gene expression profiling of Babesia microti isolates identify polymorphic genes that mediate host-pathogen interactions.</title>
        <authorList>
            <person name="Silva J.C."/>
            <person name="Cornillot E."/>
            <person name="McCracken C."/>
            <person name="Usmani-Brown S."/>
            <person name="Dwivedi A."/>
            <person name="Ifeonu O.O."/>
            <person name="Crabtree J."/>
            <person name="Gotia H.T."/>
            <person name="Virji A.Z."/>
            <person name="Reynes C."/>
            <person name="Colinge J."/>
            <person name="Kumar V."/>
            <person name="Lawres L."/>
            <person name="Pazzi J.E."/>
            <person name="Pablo J.V."/>
            <person name="Hung C."/>
            <person name="Brancato J."/>
            <person name="Kumari P."/>
            <person name="Orvis J."/>
            <person name="Tretina K."/>
            <person name="Chibucos M."/>
            <person name="Ott S."/>
            <person name="Sadzewicz L."/>
            <person name="Sengamalay N."/>
            <person name="Shetty A.C."/>
            <person name="Su Q."/>
            <person name="Tallon L."/>
            <person name="Fraser C.M."/>
            <person name="Frutos R."/>
            <person name="Molina D.M."/>
            <person name="Krause P.J."/>
            <person name="Ben Mamoun C."/>
        </authorList>
    </citation>
    <scope>NUCLEOTIDE SEQUENCE [LARGE SCALE GENOMIC DNA]</scope>
    <source>
        <strain evidence="14 15">RI</strain>
    </source>
</reference>
<evidence type="ECO:0000256" key="8">
    <source>
        <dbReference type="PROSITE-ProRule" id="PRU00552"/>
    </source>
</evidence>
<dbReference type="Pfam" id="PF00271">
    <property type="entry name" value="Helicase_C"/>
    <property type="match status" value="1"/>
</dbReference>
<dbReference type="FunFam" id="3.40.50.300:FF:000397">
    <property type="entry name" value="Probable ATP-dependent RNA helicase DDX4"/>
    <property type="match status" value="1"/>
</dbReference>
<evidence type="ECO:0000256" key="9">
    <source>
        <dbReference type="RuleBase" id="RU000492"/>
    </source>
</evidence>
<dbReference type="SMART" id="SM00490">
    <property type="entry name" value="HELICc"/>
    <property type="match status" value="1"/>
</dbReference>
<keyword evidence="15" id="KW-1185">Reference proteome</keyword>
<reference evidence="14 15" key="2">
    <citation type="journal article" date="2013" name="PLoS ONE">
        <title>Whole genome mapping and re-organization of the nuclear and mitochondrial genomes of Babesia microti isolates.</title>
        <authorList>
            <person name="Cornillot E."/>
            <person name="Dassouli A."/>
            <person name="Garg A."/>
            <person name="Pachikara N."/>
            <person name="Randazzo S."/>
            <person name="Depoix D."/>
            <person name="Carcy B."/>
            <person name="Delbecq S."/>
            <person name="Frutos R."/>
            <person name="Silva J.C."/>
            <person name="Sutton R."/>
            <person name="Krause P.J."/>
            <person name="Mamoun C.B."/>
        </authorList>
    </citation>
    <scope>NUCLEOTIDE SEQUENCE [LARGE SCALE GENOMIC DNA]</scope>
    <source>
        <strain evidence="14 15">RI</strain>
    </source>
</reference>
<keyword evidence="6" id="KW-0694">RNA-binding</keyword>
<keyword evidence="5 9" id="KW-0067">ATP-binding</keyword>
<dbReference type="GO" id="GO:0003723">
    <property type="term" value="F:RNA binding"/>
    <property type="evidence" value="ECO:0007669"/>
    <property type="project" value="UniProtKB-KW"/>
</dbReference>
<evidence type="ECO:0000256" key="3">
    <source>
        <dbReference type="ARBA" id="ARBA00022801"/>
    </source>
</evidence>
<dbReference type="OMA" id="ISGNDRW"/>
<feature type="compositionally biased region" description="Basic and acidic residues" evidence="10">
    <location>
        <begin position="30"/>
        <end position="39"/>
    </location>
</feature>
<comment type="catalytic activity">
    <reaction evidence="7">
        <text>ATP + H2O = ADP + phosphate + H(+)</text>
        <dbReference type="Rhea" id="RHEA:13065"/>
        <dbReference type="ChEBI" id="CHEBI:15377"/>
        <dbReference type="ChEBI" id="CHEBI:15378"/>
        <dbReference type="ChEBI" id="CHEBI:30616"/>
        <dbReference type="ChEBI" id="CHEBI:43474"/>
        <dbReference type="ChEBI" id="CHEBI:456216"/>
        <dbReference type="EC" id="3.6.4.13"/>
    </reaction>
</comment>
<dbReference type="GeneID" id="24423454"/>
<dbReference type="OrthoDB" id="196131at2759"/>
<gene>
    <name evidence="14" type="ORF">BMR1_01G01910</name>
</gene>
<dbReference type="InterPro" id="IPR014014">
    <property type="entry name" value="RNA_helicase_DEAD_Q_motif"/>
</dbReference>
<accession>I7IPC2</accession>
<dbReference type="PROSITE" id="PS00039">
    <property type="entry name" value="DEAD_ATP_HELICASE"/>
    <property type="match status" value="1"/>
</dbReference>
<dbReference type="CDD" id="cd18787">
    <property type="entry name" value="SF2_C_DEAD"/>
    <property type="match status" value="1"/>
</dbReference>
<dbReference type="FunFam" id="3.40.50.300:FF:000008">
    <property type="entry name" value="ATP-dependent RNA helicase RhlB"/>
    <property type="match status" value="1"/>
</dbReference>
<evidence type="ECO:0000259" key="12">
    <source>
        <dbReference type="PROSITE" id="PS51194"/>
    </source>
</evidence>
<dbReference type="InterPro" id="IPR001650">
    <property type="entry name" value="Helicase_C-like"/>
</dbReference>
<dbReference type="PROSITE" id="PS51194">
    <property type="entry name" value="HELICASE_CTER"/>
    <property type="match status" value="1"/>
</dbReference>
<dbReference type="InterPro" id="IPR000629">
    <property type="entry name" value="RNA-helicase_DEAD-box_CS"/>
</dbReference>
<proteinExistence type="inferred from homology"/>
<dbReference type="InterPro" id="IPR014001">
    <property type="entry name" value="Helicase_ATP-bd"/>
</dbReference>
<protein>
    <recommendedName>
        <fullName evidence="1">RNA helicase</fullName>
        <ecNumber evidence="1">3.6.4.13</ecNumber>
    </recommendedName>
</protein>
<feature type="short sequence motif" description="Q motif" evidence="8">
    <location>
        <begin position="125"/>
        <end position="153"/>
    </location>
</feature>
<dbReference type="SMART" id="SM00487">
    <property type="entry name" value="DEXDc"/>
    <property type="match status" value="1"/>
</dbReference>
<dbReference type="RefSeq" id="XP_012647449.1">
    <property type="nucleotide sequence ID" value="XM_012791995.1"/>
</dbReference>
<dbReference type="GO" id="GO:0016887">
    <property type="term" value="F:ATP hydrolysis activity"/>
    <property type="evidence" value="ECO:0007669"/>
    <property type="project" value="RHEA"/>
</dbReference>
<evidence type="ECO:0000256" key="1">
    <source>
        <dbReference type="ARBA" id="ARBA00012552"/>
    </source>
</evidence>
<keyword evidence="4 9" id="KW-0347">Helicase</keyword>
<evidence type="ECO:0000259" key="13">
    <source>
        <dbReference type="PROSITE" id="PS51195"/>
    </source>
</evidence>
<sequence length="561" mass="63749">MDRSDTNKSIKMVYVPPSRRNRNNANEPKIIGEMEESPKQPDSSFSRWADLSSNEHKHDKRRNFTKGGGATSWATRDGRRYYRENEDEIFGNVKTRIQTGINFDSYENIPVEMTGRDANNIHPIERFSVDTIHELLLKNIIKVNYTTPTPIQKHSIAAIRARRDLMACAQTGSGKTAAFLLPIMTSMLYEGPPPPVQSRTRCTFPVCLVLSPTRELAIQIYNEARKFNFGTGIRTVVLYGGSEVRAQLFDLEKGCDVCVATPGRLTDLVERRKVNFTSVKYLVLDEADRMLDMGFSPQIRAIVEDNGMPTSMEGRQTVMFSATFPREIQILAKDFLRDYIYLTVGRVGSTNEFIRQRVQYAGQDQKAKYLVKLLNENSNGLVLIFVETKRRADMIEAYLLNENFLAVSIHGDRSQQDREEALRLFKTGKRPILVATDVAARGLDISNITHVINCDLPSNIDDYVHRIGRTGRAGNFGLATSFVNENNRTILKDLLALLEEANQEIPAWFQSLVVNYSHGNGRDNKKGFKTKQNNSGSNQKKHYEDKWGSNYGFQEFKDDGW</sequence>
<evidence type="ECO:0000256" key="2">
    <source>
        <dbReference type="ARBA" id="ARBA00022741"/>
    </source>
</evidence>
<keyword evidence="2 9" id="KW-0547">Nucleotide-binding</keyword>
<dbReference type="EMBL" id="FO082871">
    <property type="protein sequence ID" value="CCF72840.1"/>
    <property type="molecule type" value="Genomic_DNA"/>
</dbReference>
<feature type="domain" description="Helicase C-terminal" evidence="12">
    <location>
        <begin position="365"/>
        <end position="513"/>
    </location>
</feature>
<evidence type="ECO:0000256" key="4">
    <source>
        <dbReference type="ARBA" id="ARBA00022806"/>
    </source>
</evidence>
<dbReference type="InterPro" id="IPR011545">
    <property type="entry name" value="DEAD/DEAH_box_helicase_dom"/>
</dbReference>
<reference evidence="14 15" key="1">
    <citation type="journal article" date="2012" name="Nucleic Acids Res.">
        <title>Sequencing of the smallest Apicomplexan genome from the human pathogen Babesia microti.</title>
        <authorList>
            <person name="Cornillot E."/>
            <person name="Hadj-Kaddour K."/>
            <person name="Dassouli A."/>
            <person name="Noel B."/>
            <person name="Ranwez V."/>
            <person name="Vacherie B."/>
            <person name="Augagneur Y."/>
            <person name="Bres V."/>
            <person name="Duclos A."/>
            <person name="Randazzo S."/>
            <person name="Carcy B."/>
            <person name="Debierre-Grockiego F."/>
            <person name="Delbecq S."/>
            <person name="Moubri-Menage K."/>
            <person name="Shams-Eldin H."/>
            <person name="Usmani-Brown S."/>
            <person name="Bringaud F."/>
            <person name="Wincker P."/>
            <person name="Vivares C.P."/>
            <person name="Schwarz R.T."/>
            <person name="Schetters T.P."/>
            <person name="Krause P.J."/>
            <person name="Gorenflot A."/>
            <person name="Berry V."/>
            <person name="Barbe V."/>
            <person name="Ben Mamoun C."/>
        </authorList>
    </citation>
    <scope>NUCLEOTIDE SEQUENCE [LARGE SCALE GENOMIC DNA]</scope>
    <source>
        <strain evidence="14 15">RI</strain>
    </source>
</reference>
<dbReference type="Pfam" id="PF00270">
    <property type="entry name" value="DEAD"/>
    <property type="match status" value="1"/>
</dbReference>
<evidence type="ECO:0000256" key="10">
    <source>
        <dbReference type="SAM" id="MobiDB-lite"/>
    </source>
</evidence>
<dbReference type="SUPFAM" id="SSF52540">
    <property type="entry name" value="P-loop containing nucleoside triphosphate hydrolases"/>
    <property type="match status" value="1"/>
</dbReference>
<organism evidence="14 15">
    <name type="scientific">Babesia microti (strain RI)</name>
    <dbReference type="NCBI Taxonomy" id="1133968"/>
    <lineage>
        <taxon>Eukaryota</taxon>
        <taxon>Sar</taxon>
        <taxon>Alveolata</taxon>
        <taxon>Apicomplexa</taxon>
        <taxon>Aconoidasida</taxon>
        <taxon>Piroplasmida</taxon>
        <taxon>Babesiidae</taxon>
        <taxon>Babesia</taxon>
    </lineage>
</organism>
<dbReference type="VEuPathDB" id="PiroplasmaDB:BMR1_01G01910"/>
<evidence type="ECO:0000313" key="14">
    <source>
        <dbReference type="EMBL" id="CCF72840.1"/>
    </source>
</evidence>
<evidence type="ECO:0000313" key="15">
    <source>
        <dbReference type="Proteomes" id="UP000002899"/>
    </source>
</evidence>
<dbReference type="Gene3D" id="3.40.50.300">
    <property type="entry name" value="P-loop containing nucleotide triphosphate hydrolases"/>
    <property type="match status" value="2"/>
</dbReference>
<feature type="region of interest" description="Disordered" evidence="10">
    <location>
        <begin position="1"/>
        <end position="71"/>
    </location>
</feature>
<feature type="domain" description="Helicase ATP-binding" evidence="11">
    <location>
        <begin position="156"/>
        <end position="342"/>
    </location>
</feature>
<feature type="region of interest" description="Disordered" evidence="10">
    <location>
        <begin position="523"/>
        <end position="545"/>
    </location>
</feature>
<dbReference type="CDD" id="cd17967">
    <property type="entry name" value="DEADc_DDX3_DDX4"/>
    <property type="match status" value="1"/>
</dbReference>
<dbReference type="KEGG" id="bmic:BMR1_01G01910"/>
<dbReference type="PROSITE" id="PS51192">
    <property type="entry name" value="HELICASE_ATP_BIND_1"/>
    <property type="match status" value="1"/>
</dbReference>
<keyword evidence="3 9" id="KW-0378">Hydrolase</keyword>
<dbReference type="PROSITE" id="PS51195">
    <property type="entry name" value="Q_MOTIF"/>
    <property type="match status" value="1"/>
</dbReference>
<dbReference type="GO" id="GO:0005524">
    <property type="term" value="F:ATP binding"/>
    <property type="evidence" value="ECO:0007669"/>
    <property type="project" value="UniProtKB-KW"/>
</dbReference>
<feature type="domain" description="DEAD-box RNA helicase Q" evidence="13">
    <location>
        <begin position="125"/>
        <end position="153"/>
    </location>
</feature>
<dbReference type="AlphaFoldDB" id="I7IPC2"/>
<dbReference type="GO" id="GO:0003724">
    <property type="term" value="F:RNA helicase activity"/>
    <property type="evidence" value="ECO:0007669"/>
    <property type="project" value="UniProtKB-EC"/>
</dbReference>
<evidence type="ECO:0000259" key="11">
    <source>
        <dbReference type="PROSITE" id="PS51192"/>
    </source>
</evidence>
<comment type="similarity">
    <text evidence="9">Belongs to the DEAD box helicase family.</text>
</comment>
<dbReference type="EC" id="3.6.4.13" evidence="1"/>
<dbReference type="InterPro" id="IPR027417">
    <property type="entry name" value="P-loop_NTPase"/>
</dbReference>
<dbReference type="InterPro" id="IPR044763">
    <property type="entry name" value="Ded1/Dbp1_DEADc"/>
</dbReference>
<dbReference type="PANTHER" id="PTHR47958">
    <property type="entry name" value="ATP-DEPENDENT RNA HELICASE DBP3"/>
    <property type="match status" value="1"/>
</dbReference>
<evidence type="ECO:0000256" key="5">
    <source>
        <dbReference type="ARBA" id="ARBA00022840"/>
    </source>
</evidence>
<name>I7IPC2_BABMR</name>
<dbReference type="Proteomes" id="UP000002899">
    <property type="component" value="Chromosome I"/>
</dbReference>
<evidence type="ECO:0000256" key="7">
    <source>
        <dbReference type="ARBA" id="ARBA00047984"/>
    </source>
</evidence>
<evidence type="ECO:0000256" key="6">
    <source>
        <dbReference type="ARBA" id="ARBA00022884"/>
    </source>
</evidence>